<dbReference type="EMBL" id="LGRX02035734">
    <property type="protein sequence ID" value="KAK3233375.1"/>
    <property type="molecule type" value="Genomic_DNA"/>
</dbReference>
<proteinExistence type="predicted"/>
<keyword evidence="3" id="KW-1185">Reference proteome</keyword>
<organism evidence="2 3">
    <name type="scientific">Cymbomonas tetramitiformis</name>
    <dbReference type="NCBI Taxonomy" id="36881"/>
    <lineage>
        <taxon>Eukaryota</taxon>
        <taxon>Viridiplantae</taxon>
        <taxon>Chlorophyta</taxon>
        <taxon>Pyramimonadophyceae</taxon>
        <taxon>Pyramimonadales</taxon>
        <taxon>Pyramimonadaceae</taxon>
        <taxon>Cymbomonas</taxon>
    </lineage>
</organism>
<gene>
    <name evidence="2" type="ORF">CYMTET_56321</name>
</gene>
<evidence type="ECO:0008006" key="4">
    <source>
        <dbReference type="Google" id="ProtNLM"/>
    </source>
</evidence>
<accession>A0AAE0BCK4</accession>
<protein>
    <recommendedName>
        <fullName evidence="4">PI3K/PI4K catalytic domain-containing protein</fullName>
    </recommendedName>
</protein>
<evidence type="ECO:0000313" key="3">
    <source>
        <dbReference type="Proteomes" id="UP001190700"/>
    </source>
</evidence>
<reference evidence="2 3" key="1">
    <citation type="journal article" date="2015" name="Genome Biol. Evol.">
        <title>Comparative Genomics of a Bacterivorous Green Alga Reveals Evolutionary Causalities and Consequences of Phago-Mixotrophic Mode of Nutrition.</title>
        <authorList>
            <person name="Burns J.A."/>
            <person name="Paasch A."/>
            <person name="Narechania A."/>
            <person name="Kim E."/>
        </authorList>
    </citation>
    <scope>NUCLEOTIDE SEQUENCE [LARGE SCALE GENOMIC DNA]</scope>
    <source>
        <strain evidence="2 3">PLY_AMNH</strain>
    </source>
</reference>
<name>A0AAE0BCK4_9CHLO</name>
<evidence type="ECO:0000256" key="1">
    <source>
        <dbReference type="SAM" id="MobiDB-lite"/>
    </source>
</evidence>
<sequence length="544" mass="59590">MTTASIRYRYHKLAALLLCSGVLFTTCLGVAVPKSRGQTSRALLYTDSTIQKRRSGRLFGYKQRPVKRTRTFITTDSSQVLVPQAAAAEQSSPKSFRGEDQPGAGAKASCPAIPAWSQCSTCMQCSLDAAPGPQPGCELAGAAETCAQCAGCNAKVDNLPGTITFMGMHFKIFRGASGAYIYKMAAGSRENFETIIKIRVCPPDGIASNSGKCTQQSEASLNSKLLELQSSVQAVAEECGIDNAGPKTWLGSIQTVAPEHAEELDAGARRHAMPPGTKINGTGIFMEYINGVSLRSLTGDGQDKLPSGIDGSKFLSLLSKNKEVSKQVRNIAMMEVLFSSGDRNTENVLITDQGDVRIIDNDFMFGKCSIDKQSCINSIFIPGTKWYEIGHGAGINPDWTLRLDPLNYKHHATPAQMLDYRCHVAGGAIGFDFPPKMAQCMKKFTSLKPTGLRGEYGLDAKQSRVLYRNAKYLLEYGFEETIRKVATVHQQSYSLRAPCCSFSYHEHRRVFMKDNCTMKALEWIDIRGNEHNTESRSWLQMEGA</sequence>
<dbReference type="Proteomes" id="UP001190700">
    <property type="component" value="Unassembled WGS sequence"/>
</dbReference>
<evidence type="ECO:0000313" key="2">
    <source>
        <dbReference type="EMBL" id="KAK3233375.1"/>
    </source>
</evidence>
<comment type="caution">
    <text evidence="2">The sequence shown here is derived from an EMBL/GenBank/DDBJ whole genome shotgun (WGS) entry which is preliminary data.</text>
</comment>
<dbReference type="AlphaFoldDB" id="A0AAE0BCK4"/>
<feature type="region of interest" description="Disordered" evidence="1">
    <location>
        <begin position="83"/>
        <end position="102"/>
    </location>
</feature>